<evidence type="ECO:0000313" key="4">
    <source>
        <dbReference type="Proteomes" id="UP000188354"/>
    </source>
</evidence>
<gene>
    <name evidence="3" type="ORF">TanjilG_18702</name>
</gene>
<evidence type="ECO:0000259" key="2">
    <source>
        <dbReference type="Pfam" id="PF21743"/>
    </source>
</evidence>
<dbReference type="EMBL" id="CM007379">
    <property type="protein sequence ID" value="OIV92130.1"/>
    <property type="molecule type" value="Genomic_DNA"/>
</dbReference>
<dbReference type="Gene3D" id="2.30.30.140">
    <property type="match status" value="1"/>
</dbReference>
<dbReference type="Pfam" id="PF21743">
    <property type="entry name" value="PTM_DIR17_Tudor"/>
    <property type="match status" value="1"/>
</dbReference>
<organism evidence="3 4">
    <name type="scientific">Lupinus angustifolius</name>
    <name type="common">Narrow-leaved blue lupine</name>
    <dbReference type="NCBI Taxonomy" id="3871"/>
    <lineage>
        <taxon>Eukaryota</taxon>
        <taxon>Viridiplantae</taxon>
        <taxon>Streptophyta</taxon>
        <taxon>Embryophyta</taxon>
        <taxon>Tracheophyta</taxon>
        <taxon>Spermatophyta</taxon>
        <taxon>Magnoliopsida</taxon>
        <taxon>eudicotyledons</taxon>
        <taxon>Gunneridae</taxon>
        <taxon>Pentapetalae</taxon>
        <taxon>rosids</taxon>
        <taxon>fabids</taxon>
        <taxon>Fabales</taxon>
        <taxon>Fabaceae</taxon>
        <taxon>Papilionoideae</taxon>
        <taxon>50 kb inversion clade</taxon>
        <taxon>genistoids sensu lato</taxon>
        <taxon>core genistoids</taxon>
        <taxon>Genisteae</taxon>
        <taxon>Lupinus</taxon>
    </lineage>
</organism>
<evidence type="ECO:0000256" key="1">
    <source>
        <dbReference type="SAM" id="MobiDB-lite"/>
    </source>
</evidence>
<name>A0A1J7GVG7_LUPAN</name>
<dbReference type="OrthoDB" id="168165at2759"/>
<dbReference type="Gramene" id="OIV92130">
    <property type="protein sequence ID" value="OIV92130"/>
    <property type="gene ID" value="TanjilG_18702"/>
</dbReference>
<dbReference type="InterPro" id="IPR047365">
    <property type="entry name" value="Tudor_AtPTM-like"/>
</dbReference>
<feature type="region of interest" description="Disordered" evidence="1">
    <location>
        <begin position="1"/>
        <end position="21"/>
    </location>
</feature>
<keyword evidence="4" id="KW-1185">Reference proteome</keyword>
<proteinExistence type="predicted"/>
<dbReference type="Proteomes" id="UP000188354">
    <property type="component" value="Chromosome LG19"/>
</dbReference>
<feature type="domain" description="PTM/DIR17-like Tudor" evidence="2">
    <location>
        <begin position="115"/>
        <end position="159"/>
    </location>
</feature>
<evidence type="ECO:0000313" key="3">
    <source>
        <dbReference type="EMBL" id="OIV92130.1"/>
    </source>
</evidence>
<protein>
    <recommendedName>
        <fullName evidence="2">PTM/DIR17-like Tudor domain-containing protein</fullName>
    </recommendedName>
</protein>
<sequence length="197" mass="21307">MEEKGIQQESNAAASSADGEPAVVIEGVPDIIASNSTIPPSDAVRTDTDVVIDGLPDIIGNDGTIPPGGASSAESAIVINKALDMIPSNRTLPSGDASCAAEMQVPSGLGKWMIGRKVRKWFKGRYYAGDVTKFDNWYRVLYEDGDSEDLDWQELEELLVPSETKVPLKKLAKRVIRENKKSARKSGKKVAHSQIPK</sequence>
<reference evidence="3 4" key="1">
    <citation type="journal article" date="2017" name="Plant Biotechnol. J.">
        <title>A comprehensive draft genome sequence for lupin (Lupinus angustifolius), an emerging health food: insights into plant-microbe interactions and legume evolution.</title>
        <authorList>
            <person name="Hane J.K."/>
            <person name="Ming Y."/>
            <person name="Kamphuis L.G."/>
            <person name="Nelson M.N."/>
            <person name="Garg G."/>
            <person name="Atkins C.A."/>
            <person name="Bayer P.E."/>
            <person name="Bravo A."/>
            <person name="Bringans S."/>
            <person name="Cannon S."/>
            <person name="Edwards D."/>
            <person name="Foley R."/>
            <person name="Gao L.L."/>
            <person name="Harrison M.J."/>
            <person name="Huang W."/>
            <person name="Hurgobin B."/>
            <person name="Li S."/>
            <person name="Liu C.W."/>
            <person name="McGrath A."/>
            <person name="Morahan G."/>
            <person name="Murray J."/>
            <person name="Weller J."/>
            <person name="Jian J."/>
            <person name="Singh K.B."/>
        </authorList>
    </citation>
    <scope>NUCLEOTIDE SEQUENCE [LARGE SCALE GENOMIC DNA]</scope>
    <source>
        <strain evidence="4">cv. Tanjil</strain>
        <tissue evidence="3">Whole plant</tissue>
    </source>
</reference>
<accession>A0A1J7GVG7</accession>
<dbReference type="PANTHER" id="PTHR37384:SF1">
    <property type="entry name" value="OS01G0835600 PROTEIN"/>
    <property type="match status" value="1"/>
</dbReference>
<dbReference type="AlphaFoldDB" id="A0A1J7GVG7"/>
<dbReference type="STRING" id="3871.A0A1J7GVG7"/>
<dbReference type="KEGG" id="lang:109333670"/>
<dbReference type="CDD" id="cd20401">
    <property type="entry name" value="Tudor_AtPTM-like"/>
    <property type="match status" value="1"/>
</dbReference>
<dbReference type="PANTHER" id="PTHR37384">
    <property type="entry name" value="OS01G0835600 PROTEIN"/>
    <property type="match status" value="1"/>
</dbReference>